<evidence type="ECO:0000256" key="2">
    <source>
        <dbReference type="ARBA" id="ARBA00010448"/>
    </source>
</evidence>
<dbReference type="GO" id="GO:0005125">
    <property type="term" value="F:cytokine activity"/>
    <property type="evidence" value="ECO:0007669"/>
    <property type="project" value="UniProtKB-UniRule"/>
</dbReference>
<evidence type="ECO:0000313" key="6">
    <source>
        <dbReference type="Ensembl" id="ENSMICP00000041115.1"/>
    </source>
</evidence>
<dbReference type="GO" id="GO:0032715">
    <property type="term" value="P:negative regulation of interleukin-6 production"/>
    <property type="evidence" value="ECO:0007669"/>
    <property type="project" value="Ensembl"/>
</dbReference>
<dbReference type="Proteomes" id="UP000694394">
    <property type="component" value="Chromosome 4"/>
</dbReference>
<feature type="region of interest" description="Disordered" evidence="5">
    <location>
        <begin position="1"/>
        <end position="49"/>
    </location>
</feature>
<organism evidence="6 7">
    <name type="scientific">Microcebus murinus</name>
    <name type="common">Gray mouse lemur</name>
    <name type="synonym">Lemur murinus</name>
    <dbReference type="NCBI Taxonomy" id="30608"/>
    <lineage>
        <taxon>Eukaryota</taxon>
        <taxon>Metazoa</taxon>
        <taxon>Chordata</taxon>
        <taxon>Craniata</taxon>
        <taxon>Vertebrata</taxon>
        <taxon>Euteleostomi</taxon>
        <taxon>Mammalia</taxon>
        <taxon>Eutheria</taxon>
        <taxon>Euarchontoglires</taxon>
        <taxon>Primates</taxon>
        <taxon>Strepsirrhini</taxon>
        <taxon>Lemuriformes</taxon>
        <taxon>Cheirogaleidae</taxon>
        <taxon>Microcebus</taxon>
    </lineage>
</organism>
<keyword evidence="7" id="KW-1185">Reference proteome</keyword>
<dbReference type="PANTHER" id="PTHR10078">
    <property type="entry name" value="INTERLEUKIN-1 FAMILY MEMBER"/>
    <property type="match status" value="1"/>
</dbReference>
<dbReference type="PANTHER" id="PTHR10078:SF31">
    <property type="entry name" value="INTERLEUKIN-37"/>
    <property type="match status" value="1"/>
</dbReference>
<dbReference type="PRINTS" id="PR01357">
    <property type="entry name" value="INTRLEUKN1AB"/>
</dbReference>
<reference evidence="6" key="2">
    <citation type="submission" date="2025-08" db="UniProtKB">
        <authorList>
            <consortium name="Ensembl"/>
        </authorList>
    </citation>
    <scope>IDENTIFICATION</scope>
</reference>
<gene>
    <name evidence="6" type="primary">IL37</name>
</gene>
<comment type="similarity">
    <text evidence="2 4">Belongs to the IL-1 family.</text>
</comment>
<dbReference type="PRINTS" id="PR00264">
    <property type="entry name" value="INTERLEUKIN1"/>
</dbReference>
<evidence type="ECO:0000256" key="4">
    <source>
        <dbReference type="RuleBase" id="RU003753"/>
    </source>
</evidence>
<dbReference type="InterPro" id="IPR008996">
    <property type="entry name" value="IL1/FGF"/>
</dbReference>
<dbReference type="SUPFAM" id="SSF50353">
    <property type="entry name" value="Cytokine"/>
    <property type="match status" value="1"/>
</dbReference>
<dbReference type="GO" id="GO:0050727">
    <property type="term" value="P:regulation of inflammatory response"/>
    <property type="evidence" value="ECO:0007669"/>
    <property type="project" value="Ensembl"/>
</dbReference>
<dbReference type="EMBL" id="ABDC03005326">
    <property type="status" value="NOT_ANNOTATED_CDS"/>
    <property type="molecule type" value="Genomic_DNA"/>
</dbReference>
<accession>A0A8C5XTM2</accession>
<dbReference type="GO" id="GO:0005829">
    <property type="term" value="C:cytosol"/>
    <property type="evidence" value="ECO:0007669"/>
    <property type="project" value="Ensembl"/>
</dbReference>
<dbReference type="OMA" id="HAGPRVK"/>
<dbReference type="GO" id="GO:0010628">
    <property type="term" value="P:positive regulation of gene expression"/>
    <property type="evidence" value="ECO:0007669"/>
    <property type="project" value="TreeGrafter"/>
</dbReference>
<protein>
    <recommendedName>
        <fullName evidence="4">Interleukin-1</fullName>
    </recommendedName>
</protein>
<dbReference type="SMART" id="SM00125">
    <property type="entry name" value="IL1"/>
    <property type="match status" value="1"/>
</dbReference>
<dbReference type="GO" id="GO:0005615">
    <property type="term" value="C:extracellular space"/>
    <property type="evidence" value="ECO:0007669"/>
    <property type="project" value="InterPro"/>
</dbReference>
<dbReference type="GO" id="GO:0019221">
    <property type="term" value="P:cytokine-mediated signaling pathway"/>
    <property type="evidence" value="ECO:0007669"/>
    <property type="project" value="TreeGrafter"/>
</dbReference>
<dbReference type="Gene3D" id="2.80.10.50">
    <property type="match status" value="1"/>
</dbReference>
<dbReference type="GO" id="GO:0002437">
    <property type="term" value="P:inflammatory response to antigenic stimulus"/>
    <property type="evidence" value="ECO:0007669"/>
    <property type="project" value="TreeGrafter"/>
</dbReference>
<reference evidence="6" key="3">
    <citation type="submission" date="2025-09" db="UniProtKB">
        <authorList>
            <consortium name="Ensembl"/>
        </authorList>
    </citation>
    <scope>IDENTIFICATION</scope>
</reference>
<dbReference type="GO" id="GO:0032720">
    <property type="term" value="P:negative regulation of tumor necrosis factor production"/>
    <property type="evidence" value="ECO:0007669"/>
    <property type="project" value="Ensembl"/>
</dbReference>
<feature type="compositionally biased region" description="Low complexity" evidence="5">
    <location>
        <begin position="39"/>
        <end position="49"/>
    </location>
</feature>
<dbReference type="GO" id="GO:0071222">
    <property type="term" value="P:cellular response to lipopolysaccharide"/>
    <property type="evidence" value="ECO:0007669"/>
    <property type="project" value="TreeGrafter"/>
</dbReference>
<dbReference type="AlphaFoldDB" id="A0A8C5XTM2"/>
<dbReference type="GeneTree" id="ENSGT00950000182943"/>
<dbReference type="Ensembl" id="ENSMICT00000067375.1">
    <property type="protein sequence ID" value="ENSMICP00000041115.1"/>
    <property type="gene ID" value="ENSMICG00000016740.3"/>
</dbReference>
<evidence type="ECO:0000313" key="7">
    <source>
        <dbReference type="Proteomes" id="UP000694394"/>
    </source>
</evidence>
<reference evidence="6" key="1">
    <citation type="submission" date="2016-12" db="EMBL/GenBank/DDBJ databases">
        <title>Mouse lemur reference genome and diversity panel.</title>
        <authorList>
            <person name="Harris R."/>
            <person name="Larsen P."/>
            <person name="Liu Y."/>
            <person name="Hughes D.S."/>
            <person name="Murali S."/>
            <person name="Raveendran M."/>
            <person name="Korchina V."/>
            <person name="Wang M."/>
            <person name="Jhangiani S."/>
            <person name="Bandaranaike D."/>
            <person name="Bellair M."/>
            <person name="Blankenburg K."/>
            <person name="Chao H."/>
            <person name="Dahdouli M."/>
            <person name="Dinh H."/>
            <person name="Doddapaneni H."/>
            <person name="English A."/>
            <person name="Firestine M."/>
            <person name="Gnanaolivu R."/>
            <person name="Gross S."/>
            <person name="Hernandez B."/>
            <person name="Javaid M."/>
            <person name="Jayaseelan J."/>
            <person name="Jones J."/>
            <person name="Khan Z."/>
            <person name="Kovar C."/>
            <person name="Kurapati P."/>
            <person name="Le B."/>
            <person name="Lee S."/>
            <person name="Li M."/>
            <person name="Mathew T."/>
            <person name="Narasimhan A."/>
            <person name="Ngo D."/>
            <person name="Nguyen L."/>
            <person name="Okwuonu G."/>
            <person name="Ongeri F."/>
            <person name="Osuji N."/>
            <person name="Pu L.-L."/>
            <person name="Puazo M."/>
            <person name="Quiroz J."/>
            <person name="Raj R."/>
            <person name="Rajbhandari K."/>
            <person name="Reid J.G."/>
            <person name="Santibanez J."/>
            <person name="Sexton D."/>
            <person name="Skinner E."/>
            <person name="Vee V."/>
            <person name="Weissenberger G."/>
            <person name="Wu Y."/>
            <person name="Xin Y."/>
            <person name="Han Y."/>
            <person name="Campbell C."/>
            <person name="Brown A."/>
            <person name="Sullivan B."/>
            <person name="Shelton J."/>
            <person name="Brown S."/>
            <person name="Dudchenko O."/>
            <person name="Machol I."/>
            <person name="Durand N."/>
            <person name="Shamim M."/>
            <person name="Lieberman A."/>
            <person name="Muzny D.M."/>
            <person name="Richards S."/>
            <person name="Yoder A."/>
            <person name="Worley K.C."/>
            <person name="Rogers J."/>
            <person name="Gibbs R.A."/>
        </authorList>
    </citation>
    <scope>NUCLEOTIDE SEQUENCE [LARGE SCALE GENOMIC DNA]</scope>
</reference>
<dbReference type="GO" id="GO:0005654">
    <property type="term" value="C:nucleoplasm"/>
    <property type="evidence" value="ECO:0007669"/>
    <property type="project" value="Ensembl"/>
</dbReference>
<keyword evidence="3 4" id="KW-0964">Secreted</keyword>
<name>A0A8C5XTM2_MICMU</name>
<evidence type="ECO:0000256" key="3">
    <source>
        <dbReference type="ARBA" id="ARBA00022525"/>
    </source>
</evidence>
<proteinExistence type="inferred from homology"/>
<dbReference type="GO" id="GO:0005149">
    <property type="term" value="F:interleukin-1 receptor binding"/>
    <property type="evidence" value="ECO:0007669"/>
    <property type="project" value="UniProtKB-UniRule"/>
</dbReference>
<evidence type="ECO:0000256" key="5">
    <source>
        <dbReference type="SAM" id="MobiDB-lite"/>
    </source>
</evidence>
<evidence type="ECO:0000256" key="1">
    <source>
        <dbReference type="ARBA" id="ARBA00004613"/>
    </source>
</evidence>
<sequence length="216" mass="23656">MSLLEENSGVKMDAEDWGEDEPWCCSEDPARSPLEPGLSVPSVNSVPSSAKVNARAPEKFSIRDQDQKVLVLSDETLIAVPNKPYTVPETFFVLASHTSSSHEGSPILLAVSKGELCLCCDKDEEQSKPSLQLKKNELMKLATQKEKVRLPFVFYRAQVGSCCTLESAAHPGWFVCTSRNSGAPVEVTDTSGEGKLMEFSFQQVSETEMSPSEVSY</sequence>
<dbReference type="FunFam" id="2.80.10.50:FF:000013">
    <property type="entry name" value="Interleukin-1"/>
    <property type="match status" value="1"/>
</dbReference>
<dbReference type="InterPro" id="IPR000975">
    <property type="entry name" value="IL-1_fam"/>
</dbReference>
<dbReference type="Pfam" id="PF00340">
    <property type="entry name" value="IL1"/>
    <property type="match status" value="1"/>
</dbReference>
<comment type="subcellular location">
    <subcellularLocation>
        <location evidence="1 4">Secreted</location>
    </subcellularLocation>
</comment>